<dbReference type="GO" id="GO:0022627">
    <property type="term" value="C:cytosolic small ribosomal subunit"/>
    <property type="evidence" value="ECO:0007669"/>
    <property type="project" value="TreeGrafter"/>
</dbReference>
<evidence type="ECO:0000313" key="5">
    <source>
        <dbReference type="Proteomes" id="UP000033858"/>
    </source>
</evidence>
<protein>
    <submittedName>
        <fullName evidence="4">30S ribosomal protein S17</fullName>
    </submittedName>
</protein>
<reference evidence="4 5" key="1">
    <citation type="journal article" date="2015" name="Nature">
        <title>rRNA introns, odd ribosomes, and small enigmatic genomes across a large radiation of phyla.</title>
        <authorList>
            <person name="Brown C.T."/>
            <person name="Hug L.A."/>
            <person name="Thomas B.C."/>
            <person name="Sharon I."/>
            <person name="Castelle C.J."/>
            <person name="Singh A."/>
            <person name="Wilkins M.J."/>
            <person name="Williams K.H."/>
            <person name="Banfield J.F."/>
        </authorList>
    </citation>
    <scope>NUCLEOTIDE SEQUENCE [LARGE SCALE GENOMIC DNA]</scope>
</reference>
<evidence type="ECO:0000256" key="2">
    <source>
        <dbReference type="ARBA" id="ARBA00022980"/>
    </source>
</evidence>
<comment type="similarity">
    <text evidence="1">Belongs to the universal ribosomal protein uS17 family.</text>
</comment>
<dbReference type="AlphaFoldDB" id="A0A0G0UFJ3"/>
<dbReference type="CDD" id="cd00364">
    <property type="entry name" value="Ribosomal_uS17"/>
    <property type="match status" value="1"/>
</dbReference>
<dbReference type="Pfam" id="PF00366">
    <property type="entry name" value="Ribosomal_S17"/>
    <property type="match status" value="1"/>
</dbReference>
<organism evidence="4 5">
    <name type="scientific">Candidatus Woesebacteria bacterium GW2011_GWB1_41_10</name>
    <dbReference type="NCBI Taxonomy" id="1618577"/>
    <lineage>
        <taxon>Bacteria</taxon>
        <taxon>Candidatus Woeseibacteriota</taxon>
    </lineage>
</organism>
<evidence type="ECO:0000256" key="1">
    <source>
        <dbReference type="ARBA" id="ARBA00010254"/>
    </source>
</evidence>
<dbReference type="PANTHER" id="PTHR10744">
    <property type="entry name" value="40S RIBOSOMAL PROTEIN S11 FAMILY MEMBER"/>
    <property type="match status" value="1"/>
</dbReference>
<comment type="caution">
    <text evidence="4">The sequence shown here is derived from an EMBL/GenBank/DDBJ whole genome shotgun (WGS) entry which is preliminary data.</text>
</comment>
<dbReference type="PANTHER" id="PTHR10744:SF1">
    <property type="entry name" value="SMALL RIBOSOMAL SUBUNIT PROTEIN US17M"/>
    <property type="match status" value="1"/>
</dbReference>
<dbReference type="GO" id="GO:0003735">
    <property type="term" value="F:structural constituent of ribosome"/>
    <property type="evidence" value="ECO:0007669"/>
    <property type="project" value="InterPro"/>
</dbReference>
<proteinExistence type="inferred from homology"/>
<dbReference type="PRINTS" id="PR00973">
    <property type="entry name" value="RIBOSOMALS17"/>
</dbReference>
<keyword evidence="3" id="KW-0687">Ribonucleoprotein</keyword>
<dbReference type="InterPro" id="IPR000266">
    <property type="entry name" value="Ribosomal_uS17"/>
</dbReference>
<accession>A0A0G0UFJ3</accession>
<dbReference type="NCBIfam" id="NF004123">
    <property type="entry name" value="PRK05610.1"/>
    <property type="match status" value="1"/>
</dbReference>
<evidence type="ECO:0000256" key="3">
    <source>
        <dbReference type="ARBA" id="ARBA00023274"/>
    </source>
</evidence>
<dbReference type="GO" id="GO:0006412">
    <property type="term" value="P:translation"/>
    <property type="evidence" value="ECO:0007669"/>
    <property type="project" value="InterPro"/>
</dbReference>
<sequence>MRILIGKIISQQGDKTAKVVVERIVVHPIYKKRFRRMRKYLVHNETGAKIGDLVKFIASRPYSKFKKWRIIK</sequence>
<dbReference type="Gene3D" id="2.40.50.140">
    <property type="entry name" value="Nucleic acid-binding proteins"/>
    <property type="match status" value="1"/>
</dbReference>
<evidence type="ECO:0000313" key="4">
    <source>
        <dbReference type="EMBL" id="KKR86181.1"/>
    </source>
</evidence>
<dbReference type="InterPro" id="IPR012340">
    <property type="entry name" value="NA-bd_OB-fold"/>
</dbReference>
<dbReference type="EMBL" id="LCAE01000020">
    <property type="protein sequence ID" value="KKR86181.1"/>
    <property type="molecule type" value="Genomic_DNA"/>
</dbReference>
<name>A0A0G0UFJ3_9BACT</name>
<gene>
    <name evidence="4" type="ORF">UU32_C0020G0008</name>
</gene>
<keyword evidence="2 4" id="KW-0689">Ribosomal protein</keyword>
<dbReference type="Proteomes" id="UP000033858">
    <property type="component" value="Unassembled WGS sequence"/>
</dbReference>
<dbReference type="SUPFAM" id="SSF50249">
    <property type="entry name" value="Nucleic acid-binding proteins"/>
    <property type="match status" value="1"/>
</dbReference>